<comment type="subcellular location">
    <subcellularLocation>
        <location evidence="1">Membrane</location>
        <topology evidence="1">Multi-pass membrane protein</topology>
    </subcellularLocation>
</comment>
<dbReference type="Proteomes" id="UP000625711">
    <property type="component" value="Unassembled WGS sequence"/>
</dbReference>
<dbReference type="GO" id="GO:0016485">
    <property type="term" value="P:protein processing"/>
    <property type="evidence" value="ECO:0007669"/>
    <property type="project" value="InterPro"/>
</dbReference>
<evidence type="ECO:0000313" key="8">
    <source>
        <dbReference type="EMBL" id="KAF7278072.1"/>
    </source>
</evidence>
<sequence length="103" mass="12064">MTVMEFFGFQDPVRIIILIAAAFFWLLSLLLSSLLWFAVLPLRKYLVFGAVFSVIFQESFRYIIYKILRKAENGLQKITDDSATLIDNKHILAYMQLVQLLWD</sequence>
<evidence type="ECO:0000256" key="6">
    <source>
        <dbReference type="ARBA" id="ARBA00023136"/>
    </source>
</evidence>
<dbReference type="AlphaFoldDB" id="A0A834IBE4"/>
<keyword evidence="9" id="KW-1185">Reference proteome</keyword>
<proteinExistence type="inferred from homology"/>
<evidence type="ECO:0000256" key="3">
    <source>
        <dbReference type="ARBA" id="ARBA00022692"/>
    </source>
</evidence>
<keyword evidence="4" id="KW-0914">Notch signaling pathway</keyword>
<evidence type="ECO:0000256" key="4">
    <source>
        <dbReference type="ARBA" id="ARBA00022976"/>
    </source>
</evidence>
<dbReference type="PANTHER" id="PTHR12889">
    <property type="entry name" value="GAMMA-SECRETASE SUBUNIT APH-1"/>
    <property type="match status" value="1"/>
</dbReference>
<feature type="transmembrane region" description="Helical" evidence="7">
    <location>
        <begin position="12"/>
        <end position="39"/>
    </location>
</feature>
<comment type="similarity">
    <text evidence="2">Belongs to the APH-1 family.</text>
</comment>
<gene>
    <name evidence="8" type="ORF">GWI33_008839</name>
</gene>
<evidence type="ECO:0000256" key="1">
    <source>
        <dbReference type="ARBA" id="ARBA00004141"/>
    </source>
</evidence>
<keyword evidence="5 7" id="KW-1133">Transmembrane helix</keyword>
<comment type="caution">
    <text evidence="8">The sequence shown here is derived from an EMBL/GenBank/DDBJ whole genome shotgun (WGS) entry which is preliminary data.</text>
</comment>
<dbReference type="GO" id="GO:0016020">
    <property type="term" value="C:membrane"/>
    <property type="evidence" value="ECO:0007669"/>
    <property type="project" value="UniProtKB-SubCell"/>
</dbReference>
<dbReference type="OrthoDB" id="6507463at2759"/>
<evidence type="ECO:0000313" key="9">
    <source>
        <dbReference type="Proteomes" id="UP000625711"/>
    </source>
</evidence>
<dbReference type="InterPro" id="IPR009294">
    <property type="entry name" value="Aph-1"/>
</dbReference>
<accession>A0A834IBE4</accession>
<organism evidence="8 9">
    <name type="scientific">Rhynchophorus ferrugineus</name>
    <name type="common">Red palm weevil</name>
    <name type="synonym">Curculio ferrugineus</name>
    <dbReference type="NCBI Taxonomy" id="354439"/>
    <lineage>
        <taxon>Eukaryota</taxon>
        <taxon>Metazoa</taxon>
        <taxon>Ecdysozoa</taxon>
        <taxon>Arthropoda</taxon>
        <taxon>Hexapoda</taxon>
        <taxon>Insecta</taxon>
        <taxon>Pterygota</taxon>
        <taxon>Neoptera</taxon>
        <taxon>Endopterygota</taxon>
        <taxon>Coleoptera</taxon>
        <taxon>Polyphaga</taxon>
        <taxon>Cucujiformia</taxon>
        <taxon>Curculionidae</taxon>
        <taxon>Dryophthorinae</taxon>
        <taxon>Rhynchophorus</taxon>
    </lineage>
</organism>
<dbReference type="GO" id="GO:0007219">
    <property type="term" value="P:Notch signaling pathway"/>
    <property type="evidence" value="ECO:0007669"/>
    <property type="project" value="UniProtKB-KW"/>
</dbReference>
<keyword evidence="6 7" id="KW-0472">Membrane</keyword>
<keyword evidence="3 7" id="KW-0812">Transmembrane</keyword>
<dbReference type="EMBL" id="JAACXV010000408">
    <property type="protein sequence ID" value="KAF7278072.1"/>
    <property type="molecule type" value="Genomic_DNA"/>
</dbReference>
<reference evidence="8" key="1">
    <citation type="submission" date="2020-08" db="EMBL/GenBank/DDBJ databases">
        <title>Genome sequencing and assembly of the red palm weevil Rhynchophorus ferrugineus.</title>
        <authorList>
            <person name="Dias G.B."/>
            <person name="Bergman C.M."/>
            <person name="Manee M."/>
        </authorList>
    </citation>
    <scope>NUCLEOTIDE SEQUENCE</scope>
    <source>
        <strain evidence="8">AA-2017</strain>
        <tissue evidence="8">Whole larva</tissue>
    </source>
</reference>
<evidence type="ECO:0000256" key="5">
    <source>
        <dbReference type="ARBA" id="ARBA00022989"/>
    </source>
</evidence>
<name>A0A834IBE4_RHYFE</name>
<evidence type="ECO:0000256" key="2">
    <source>
        <dbReference type="ARBA" id="ARBA00005577"/>
    </source>
</evidence>
<protein>
    <submittedName>
        <fullName evidence="8">Uncharacterized protein</fullName>
    </submittedName>
</protein>
<evidence type="ECO:0000256" key="7">
    <source>
        <dbReference type="SAM" id="Phobius"/>
    </source>
</evidence>
<dbReference type="Pfam" id="PF06105">
    <property type="entry name" value="Aph-1"/>
    <property type="match status" value="1"/>
</dbReference>